<protein>
    <submittedName>
        <fullName evidence="4">Universal stress protein</fullName>
    </submittedName>
</protein>
<feature type="domain" description="UspA" evidence="3">
    <location>
        <begin position="174"/>
        <end position="311"/>
    </location>
</feature>
<dbReference type="Proteomes" id="UP000619486">
    <property type="component" value="Unassembled WGS sequence"/>
</dbReference>
<dbReference type="PRINTS" id="PR01438">
    <property type="entry name" value="UNVRSLSTRESS"/>
</dbReference>
<dbReference type="EMBL" id="BMQQ01000001">
    <property type="protein sequence ID" value="GGT16452.1"/>
    <property type="molecule type" value="Genomic_DNA"/>
</dbReference>
<comment type="similarity">
    <text evidence="1">Belongs to the universal stress protein A family.</text>
</comment>
<accession>A0A918LLZ1</accession>
<comment type="caution">
    <text evidence="4">The sequence shown here is derived from an EMBL/GenBank/DDBJ whole genome shotgun (WGS) entry which is preliminary data.</text>
</comment>
<sequence length="316" mass="33836">MHPKRHVIAGANPKRSANMPNPMPQKDRPVIVGIDDGPHQDEIVRFAARQAELRGRRLHIAHAIRLPLPGGWATDGGEEDSAAHAGGRLVDRYEDLVRHEFSGLTVAGELPMGHAAAVLIERSSEAELLVIGHRGSGGFPRLPLGSVSWQVATHAQCPVIVVRPRDTSGQTENRVVVGVDLEDLSPDALDFAYEQAEASGARLELVHGVFHLGMLPTGPIGMVPPDFASLDRGARDLLEKEISARRARHPLVQATLRIERTRPATLLAEAARDADLLVVGSRGRSGVKRLLLGSVSAEVLHTAECPVAVVPGRGGD</sequence>
<dbReference type="Gene3D" id="3.40.50.620">
    <property type="entry name" value="HUPs"/>
    <property type="match status" value="2"/>
</dbReference>
<reference evidence="4" key="2">
    <citation type="submission" date="2020-09" db="EMBL/GenBank/DDBJ databases">
        <authorList>
            <person name="Sun Q."/>
            <person name="Ohkuma M."/>
        </authorList>
    </citation>
    <scope>NUCLEOTIDE SEQUENCE</scope>
    <source>
        <strain evidence="4">JCM 3172</strain>
    </source>
</reference>
<feature type="domain" description="UspA" evidence="3">
    <location>
        <begin position="28"/>
        <end position="163"/>
    </location>
</feature>
<proteinExistence type="inferred from homology"/>
<name>A0A918LLZ1_9ACTN</name>
<keyword evidence="5" id="KW-1185">Reference proteome</keyword>
<organism evidence="4 5">
    <name type="scientific">Streptomyces purpureus</name>
    <dbReference type="NCBI Taxonomy" id="1951"/>
    <lineage>
        <taxon>Bacteria</taxon>
        <taxon>Bacillati</taxon>
        <taxon>Actinomycetota</taxon>
        <taxon>Actinomycetes</taxon>
        <taxon>Kitasatosporales</taxon>
        <taxon>Streptomycetaceae</taxon>
        <taxon>Streptomyces</taxon>
    </lineage>
</organism>
<feature type="region of interest" description="Disordered" evidence="2">
    <location>
        <begin position="1"/>
        <end position="24"/>
    </location>
</feature>
<gene>
    <name evidence="4" type="ORF">GCM10014713_06690</name>
</gene>
<evidence type="ECO:0000256" key="1">
    <source>
        <dbReference type="ARBA" id="ARBA00008791"/>
    </source>
</evidence>
<evidence type="ECO:0000256" key="2">
    <source>
        <dbReference type="SAM" id="MobiDB-lite"/>
    </source>
</evidence>
<dbReference type="SUPFAM" id="SSF52402">
    <property type="entry name" value="Adenine nucleotide alpha hydrolases-like"/>
    <property type="match status" value="2"/>
</dbReference>
<dbReference type="Pfam" id="PF00582">
    <property type="entry name" value="Usp"/>
    <property type="match status" value="2"/>
</dbReference>
<dbReference type="InterPro" id="IPR006015">
    <property type="entry name" value="Universal_stress_UspA"/>
</dbReference>
<dbReference type="InterPro" id="IPR014729">
    <property type="entry name" value="Rossmann-like_a/b/a_fold"/>
</dbReference>
<evidence type="ECO:0000313" key="5">
    <source>
        <dbReference type="Proteomes" id="UP000619486"/>
    </source>
</evidence>
<evidence type="ECO:0000313" key="4">
    <source>
        <dbReference type="EMBL" id="GGT16452.1"/>
    </source>
</evidence>
<reference evidence="4" key="1">
    <citation type="journal article" date="2014" name="Int. J. Syst. Evol. Microbiol.">
        <title>Complete genome sequence of Corynebacterium casei LMG S-19264T (=DSM 44701T), isolated from a smear-ripened cheese.</title>
        <authorList>
            <consortium name="US DOE Joint Genome Institute (JGI-PGF)"/>
            <person name="Walter F."/>
            <person name="Albersmeier A."/>
            <person name="Kalinowski J."/>
            <person name="Ruckert C."/>
        </authorList>
    </citation>
    <scope>NUCLEOTIDE SEQUENCE</scope>
    <source>
        <strain evidence="4">JCM 3172</strain>
    </source>
</reference>
<dbReference type="PANTHER" id="PTHR46268:SF6">
    <property type="entry name" value="UNIVERSAL STRESS PROTEIN UP12"/>
    <property type="match status" value="1"/>
</dbReference>
<dbReference type="AlphaFoldDB" id="A0A918LLZ1"/>
<evidence type="ECO:0000259" key="3">
    <source>
        <dbReference type="Pfam" id="PF00582"/>
    </source>
</evidence>
<dbReference type="PANTHER" id="PTHR46268">
    <property type="entry name" value="STRESS RESPONSE PROTEIN NHAX"/>
    <property type="match status" value="1"/>
</dbReference>
<dbReference type="InterPro" id="IPR006016">
    <property type="entry name" value="UspA"/>
</dbReference>